<sequence length="528" mass="56036">MNRISRDTHASTRHVALVSSILMALLALSACSTDATEPGADPGSAGSSPNILRYQARPTPPATLDPAKDPHWNDMLALAYDVLIYQAPDGSLQPQLATSWEYVGEGNTTFELSLRPDITFVDGTPLDAEAVKANIEYRRDPAVGSQSAAQLAAVSEVEVVDDLTVRVHLATPNPLLPSLFTQGGAGAMISPAALADPAGVATETFGVGRYQLDANRTVHGDHYTFVANPDYWSPDDVHWDEVVVSFLPEESAALASLQAGQLDAGMATSATVDAGREAGLSVAGPGFPIVAGLNIWDRTGEVVPALGDVRVRQALNYAIDREAIASALAGDSGRPTDQLAAPDQSGWNGDGFYPYDPDKARELLAEAGYADGFTLPVRTFTGEQLTQAIADNLGDVGVVLDINADEQMDQADDAGNREYGAGFLGWGVSPPVQMATYFWLPDALNNPADSLDETLVQLQQQALVADEETLDELSGQIIARVAELAWFLPVYLQGESVLYDADVVEVPWANFQSVPTVTELRPTSSNGG</sequence>
<dbReference type="Gene3D" id="3.40.190.10">
    <property type="entry name" value="Periplasmic binding protein-like II"/>
    <property type="match status" value="1"/>
</dbReference>
<proteinExistence type="inferred from homology"/>
<organism evidence="7 8">
    <name type="scientific">Jiangella anatolica</name>
    <dbReference type="NCBI Taxonomy" id="2670374"/>
    <lineage>
        <taxon>Bacteria</taxon>
        <taxon>Bacillati</taxon>
        <taxon>Actinomycetota</taxon>
        <taxon>Actinomycetes</taxon>
        <taxon>Jiangellales</taxon>
        <taxon>Jiangellaceae</taxon>
        <taxon>Jiangella</taxon>
    </lineage>
</organism>
<comment type="similarity">
    <text evidence="1">Belongs to the bacterial solute-binding protein 5 family.</text>
</comment>
<keyword evidence="2" id="KW-0813">Transport</keyword>
<accession>A0A2W2C9B5</accession>
<evidence type="ECO:0000256" key="5">
    <source>
        <dbReference type="SAM" id="SignalP"/>
    </source>
</evidence>
<dbReference type="PROSITE" id="PS51257">
    <property type="entry name" value="PROKAR_LIPOPROTEIN"/>
    <property type="match status" value="1"/>
</dbReference>
<dbReference type="GO" id="GO:1904680">
    <property type="term" value="F:peptide transmembrane transporter activity"/>
    <property type="evidence" value="ECO:0007669"/>
    <property type="project" value="TreeGrafter"/>
</dbReference>
<dbReference type="InterPro" id="IPR000914">
    <property type="entry name" value="SBP_5_dom"/>
</dbReference>
<dbReference type="Pfam" id="PF00496">
    <property type="entry name" value="SBP_bac_5"/>
    <property type="match status" value="1"/>
</dbReference>
<feature type="chain" id="PRO_5039626509" description="Solute-binding protein family 5 domain-containing protein" evidence="5">
    <location>
        <begin position="36"/>
        <end position="528"/>
    </location>
</feature>
<dbReference type="Gene3D" id="3.10.105.10">
    <property type="entry name" value="Dipeptide-binding Protein, Domain 3"/>
    <property type="match status" value="1"/>
</dbReference>
<dbReference type="EMBL" id="POTW01000039">
    <property type="protein sequence ID" value="PZF82406.1"/>
    <property type="molecule type" value="Genomic_DNA"/>
</dbReference>
<dbReference type="GO" id="GO:0015833">
    <property type="term" value="P:peptide transport"/>
    <property type="evidence" value="ECO:0007669"/>
    <property type="project" value="TreeGrafter"/>
</dbReference>
<dbReference type="GO" id="GO:0043190">
    <property type="term" value="C:ATP-binding cassette (ABC) transporter complex"/>
    <property type="evidence" value="ECO:0007669"/>
    <property type="project" value="InterPro"/>
</dbReference>
<evidence type="ECO:0000256" key="1">
    <source>
        <dbReference type="ARBA" id="ARBA00005695"/>
    </source>
</evidence>
<keyword evidence="8" id="KW-1185">Reference proteome</keyword>
<dbReference type="AlphaFoldDB" id="A0A2W2C9B5"/>
<feature type="region of interest" description="Disordered" evidence="4">
    <location>
        <begin position="35"/>
        <end position="68"/>
    </location>
</feature>
<dbReference type="GO" id="GO:0042597">
    <property type="term" value="C:periplasmic space"/>
    <property type="evidence" value="ECO:0007669"/>
    <property type="project" value="UniProtKB-ARBA"/>
</dbReference>
<dbReference type="PANTHER" id="PTHR30290:SF9">
    <property type="entry name" value="OLIGOPEPTIDE-BINDING PROTEIN APPA"/>
    <property type="match status" value="1"/>
</dbReference>
<evidence type="ECO:0000259" key="6">
    <source>
        <dbReference type="Pfam" id="PF00496"/>
    </source>
</evidence>
<dbReference type="InterPro" id="IPR039424">
    <property type="entry name" value="SBP_5"/>
</dbReference>
<name>A0A2W2C9B5_9ACTN</name>
<evidence type="ECO:0000256" key="4">
    <source>
        <dbReference type="SAM" id="MobiDB-lite"/>
    </source>
</evidence>
<evidence type="ECO:0000313" key="8">
    <source>
        <dbReference type="Proteomes" id="UP000248764"/>
    </source>
</evidence>
<dbReference type="RefSeq" id="WP_111255818.1">
    <property type="nucleotide sequence ID" value="NZ_POTW01000039.1"/>
</dbReference>
<feature type="signal peptide" evidence="5">
    <location>
        <begin position="1"/>
        <end position="35"/>
    </location>
</feature>
<evidence type="ECO:0000256" key="2">
    <source>
        <dbReference type="ARBA" id="ARBA00022448"/>
    </source>
</evidence>
<protein>
    <recommendedName>
        <fullName evidence="6">Solute-binding protein family 5 domain-containing protein</fullName>
    </recommendedName>
</protein>
<dbReference type="Proteomes" id="UP000248764">
    <property type="component" value="Unassembled WGS sequence"/>
</dbReference>
<keyword evidence="3 5" id="KW-0732">Signal</keyword>
<dbReference type="InterPro" id="IPR030678">
    <property type="entry name" value="Peptide/Ni-bd"/>
</dbReference>
<gene>
    <name evidence="7" type="ORF">C1I92_16870</name>
</gene>
<dbReference type="PANTHER" id="PTHR30290">
    <property type="entry name" value="PERIPLASMIC BINDING COMPONENT OF ABC TRANSPORTER"/>
    <property type="match status" value="1"/>
</dbReference>
<dbReference type="SUPFAM" id="SSF53850">
    <property type="entry name" value="Periplasmic binding protein-like II"/>
    <property type="match status" value="1"/>
</dbReference>
<reference evidence="7 8" key="1">
    <citation type="submission" date="2018-01" db="EMBL/GenBank/DDBJ databases">
        <title>Draft genome sequence of Jiangella sp. GTF31.</title>
        <authorList>
            <person name="Sahin N."/>
            <person name="Ay H."/>
            <person name="Saygin H."/>
        </authorList>
    </citation>
    <scope>NUCLEOTIDE SEQUENCE [LARGE SCALE GENOMIC DNA]</scope>
    <source>
        <strain evidence="7 8">GTF31</strain>
    </source>
</reference>
<evidence type="ECO:0000256" key="3">
    <source>
        <dbReference type="ARBA" id="ARBA00022729"/>
    </source>
</evidence>
<feature type="domain" description="Solute-binding protein family 5" evidence="6">
    <location>
        <begin position="92"/>
        <end position="437"/>
    </location>
</feature>
<dbReference type="PIRSF" id="PIRSF002741">
    <property type="entry name" value="MppA"/>
    <property type="match status" value="1"/>
</dbReference>
<evidence type="ECO:0000313" key="7">
    <source>
        <dbReference type="EMBL" id="PZF82406.1"/>
    </source>
</evidence>
<comment type="caution">
    <text evidence="7">The sequence shown here is derived from an EMBL/GenBank/DDBJ whole genome shotgun (WGS) entry which is preliminary data.</text>
</comment>